<dbReference type="GO" id="GO:0070652">
    <property type="term" value="C:HAUS complex"/>
    <property type="evidence" value="ECO:0007669"/>
    <property type="project" value="InterPro"/>
</dbReference>
<comment type="caution">
    <text evidence="1">The sequence shown here is derived from an EMBL/GenBank/DDBJ whole genome shotgun (WGS) entry which is preliminary data.</text>
</comment>
<dbReference type="PANTHER" id="PTHR16219">
    <property type="entry name" value="AUGMIN SUBUNIT 4 FAMILY MEMBER"/>
    <property type="match status" value="1"/>
</dbReference>
<dbReference type="PANTHER" id="PTHR16219:SF1">
    <property type="entry name" value="HAUS AUGMIN-LIKE COMPLEX SUBUNIT 4"/>
    <property type="match status" value="1"/>
</dbReference>
<protein>
    <recommendedName>
        <fullName evidence="3">HAUS augmin-like complex subunit 4</fullName>
    </recommendedName>
</protein>
<dbReference type="GO" id="GO:0007098">
    <property type="term" value="P:centrosome cycle"/>
    <property type="evidence" value="ECO:0007669"/>
    <property type="project" value="TreeGrafter"/>
</dbReference>
<dbReference type="GO" id="GO:0051011">
    <property type="term" value="F:microtubule minus-end binding"/>
    <property type="evidence" value="ECO:0007669"/>
    <property type="project" value="TreeGrafter"/>
</dbReference>
<organism evidence="1 2">
    <name type="scientific">Brachionus calyciflorus</name>
    <dbReference type="NCBI Taxonomy" id="104777"/>
    <lineage>
        <taxon>Eukaryota</taxon>
        <taxon>Metazoa</taxon>
        <taxon>Spiralia</taxon>
        <taxon>Gnathifera</taxon>
        <taxon>Rotifera</taxon>
        <taxon>Eurotatoria</taxon>
        <taxon>Monogononta</taxon>
        <taxon>Pseudotrocha</taxon>
        <taxon>Ploima</taxon>
        <taxon>Brachionidae</taxon>
        <taxon>Brachionus</taxon>
    </lineage>
</organism>
<evidence type="ECO:0000313" key="1">
    <source>
        <dbReference type="EMBL" id="CAF0834239.1"/>
    </source>
</evidence>
<dbReference type="InterPro" id="IPR029327">
    <property type="entry name" value="HAUS4"/>
</dbReference>
<keyword evidence="2" id="KW-1185">Reference proteome</keyword>
<sequence length="321" mass="37812">MNLNDINRKEILKEFNHNYRSYLENQLIVNLLTDILINSQAQLVHSGSSSSFDSQKCDASLQLEDKIRDTFLKSYYIYNNSDKNTEVLDEIKIEPLNFNAKEYLTNKIECKFNKDLGIIDQFLNFKNPSKELSNSKWHLSEDDINFDSEIDEKFPQDLIVSKFNDLVECINKLESDITKINNEMNIKFEHCLNISIEIINLLKRILKDFRLDFYANKNEIECENSILNCDLLLTKIETVQNEMLHDLYSPDKLKALGIVKNHIQMETMVTKEKLEQTQYSLNMFKSFGNEFDSMLKTYLDLKAKHESKQWTLNKLKQDSHF</sequence>
<evidence type="ECO:0000313" key="2">
    <source>
        <dbReference type="Proteomes" id="UP000663879"/>
    </source>
</evidence>
<dbReference type="OrthoDB" id="661220at2759"/>
<dbReference type="Proteomes" id="UP000663879">
    <property type="component" value="Unassembled WGS sequence"/>
</dbReference>
<accession>A0A813V8R5</accession>
<proteinExistence type="predicted"/>
<gene>
    <name evidence="1" type="ORF">OXX778_LOCUS8122</name>
</gene>
<evidence type="ECO:0008006" key="3">
    <source>
        <dbReference type="Google" id="ProtNLM"/>
    </source>
</evidence>
<reference evidence="1" key="1">
    <citation type="submission" date="2021-02" db="EMBL/GenBank/DDBJ databases">
        <authorList>
            <person name="Nowell W R."/>
        </authorList>
    </citation>
    <scope>NUCLEOTIDE SEQUENCE</scope>
    <source>
        <strain evidence="1">Ploen Becks lab</strain>
    </source>
</reference>
<dbReference type="Pfam" id="PF14735">
    <property type="entry name" value="HAUS4"/>
    <property type="match status" value="1"/>
</dbReference>
<dbReference type="EMBL" id="CAJNOC010001092">
    <property type="protein sequence ID" value="CAF0834239.1"/>
    <property type="molecule type" value="Genomic_DNA"/>
</dbReference>
<dbReference type="AlphaFoldDB" id="A0A813V8R5"/>
<dbReference type="GO" id="GO:0051225">
    <property type="term" value="P:spindle assembly"/>
    <property type="evidence" value="ECO:0007669"/>
    <property type="project" value="InterPro"/>
</dbReference>
<name>A0A813V8R5_9BILA</name>